<proteinExistence type="predicted"/>
<comment type="caution">
    <text evidence="2">The sequence shown here is derived from an EMBL/GenBank/DDBJ whole genome shotgun (WGS) entry which is preliminary data.</text>
</comment>
<evidence type="ECO:0000313" key="3">
    <source>
        <dbReference type="Proteomes" id="UP000053690"/>
    </source>
</evidence>
<evidence type="ECO:0000256" key="1">
    <source>
        <dbReference type="SAM" id="Phobius"/>
    </source>
</evidence>
<dbReference type="AlphaFoldDB" id="A0A0X3TLR7"/>
<keyword evidence="3" id="KW-1185">Reference proteome</keyword>
<protein>
    <submittedName>
        <fullName evidence="2">Uncharacterized protein</fullName>
    </submittedName>
</protein>
<evidence type="ECO:0000313" key="2">
    <source>
        <dbReference type="EMBL" id="KUJ76653.1"/>
    </source>
</evidence>
<accession>A0A0X3TLR7</accession>
<sequence length="111" mass="11900">MLAALGIWLVMSPFLLFSQEVLLRGLADREMLVFMIFGFGILLMCSRATQGHLFMRVAPVVATGGVLIAVPTVLGFTGHHVAAANAWVSGSVLIALAAWEALVSQKQYTIV</sequence>
<name>A0A0X3TLR7_9RHOB</name>
<feature type="transmembrane region" description="Helical" evidence="1">
    <location>
        <begin position="57"/>
        <end position="76"/>
    </location>
</feature>
<keyword evidence="1" id="KW-1133">Transmembrane helix</keyword>
<feature type="transmembrane region" description="Helical" evidence="1">
    <location>
        <begin position="82"/>
        <end position="103"/>
    </location>
</feature>
<keyword evidence="1" id="KW-0812">Transmembrane</keyword>
<dbReference type="Proteomes" id="UP000053690">
    <property type="component" value="Unassembled WGS sequence"/>
</dbReference>
<keyword evidence="1" id="KW-0472">Membrane</keyword>
<dbReference type="EMBL" id="LQBP01000015">
    <property type="protein sequence ID" value="KUJ76653.1"/>
    <property type="molecule type" value="Genomic_DNA"/>
</dbReference>
<feature type="transmembrane region" description="Helical" evidence="1">
    <location>
        <begin position="28"/>
        <end position="45"/>
    </location>
</feature>
<organism evidence="2 3">
    <name type="scientific">Ruegeria profundi</name>
    <dbReference type="NCBI Taxonomy" id="1685378"/>
    <lineage>
        <taxon>Bacteria</taxon>
        <taxon>Pseudomonadati</taxon>
        <taxon>Pseudomonadota</taxon>
        <taxon>Alphaproteobacteria</taxon>
        <taxon>Rhodobacterales</taxon>
        <taxon>Roseobacteraceae</taxon>
        <taxon>Ruegeria</taxon>
    </lineage>
</organism>
<gene>
    <name evidence="2" type="ORF">AVO44_19575</name>
</gene>
<reference evidence="3" key="1">
    <citation type="submission" date="2015-12" db="EMBL/GenBank/DDBJ databases">
        <authorList>
            <person name="Zhang G."/>
            <person name="Stingl U."/>
        </authorList>
    </citation>
    <scope>NUCLEOTIDE SEQUENCE [LARGE SCALE GENOMIC DNA]</scope>
    <source>
        <strain evidence="3">ZGT108</strain>
    </source>
</reference>